<dbReference type="InterPro" id="IPR026489">
    <property type="entry name" value="CXC_dom"/>
</dbReference>
<dbReference type="PROSITE" id="PS51633">
    <property type="entry name" value="CXC"/>
    <property type="match status" value="1"/>
</dbReference>
<sequence length="630" mass="67998">MGRARGTRSDATVERDATTSGAAQTNSLTHAPTSSPATWIFPVVTYSPPPTVWPRKPPQHVYTKILHGVYAVPDDLVVRWWPDPSATAEADADLGFRHYKENYAHHLTAHKDLVLVRSGMVDVVAHALIRAFPELVTHVATLDAARSTLLWTPTKSDPPIFQSLEKFMERQQPGLASHVWRWVSATTTNPGTRRRSRSASNVTHSGSAHGDLVPAPATNRHQPDAALSGSDLPCSATCCKASPLAPTPPAPALSADQIALIRDSLATGLTPCDVAALIPVPCRAIADQVAAAIVPGPAGDDAPGSASDSVPRRTSLTRRRASTPSRRASSPPFTSARSAHWVPVNRGTGGKKKTMTMSFADGEADPFLPRSRRFVEPAHLPLHRPCSHPGEPCTLATCSCLEAEHFCDTLCGCASECPNRWPGCDCVDFQDDTTCRDSSECLCVQWMRECGPACACPCRACKNREIGKGVDHDKKLRVDVSTIPKAGWGLFAQCDFKADDFLGEYSGEVLSSDEADRRGIIYDRKSLNYCFQLATDAVVDAYRLGPVLRFCNHAAKSNVNARVAFVDGSQRIGLYAKKNINAGDELFLDYGRMYWGDESGTPKAAASTSSSRSSPSSPAAASSRRKRARK</sequence>
<keyword evidence="4" id="KW-0805">Transcription regulation</keyword>
<dbReference type="PANTHER" id="PTHR45747">
    <property type="entry name" value="HISTONE-LYSINE N-METHYLTRANSFERASE E(Z)"/>
    <property type="match status" value="1"/>
</dbReference>
<feature type="compositionally biased region" description="Low complexity" evidence="6">
    <location>
        <begin position="601"/>
        <end position="622"/>
    </location>
</feature>
<evidence type="ECO:0000256" key="5">
    <source>
        <dbReference type="ARBA" id="ARBA00023163"/>
    </source>
</evidence>
<feature type="compositionally biased region" description="Polar residues" evidence="6">
    <location>
        <begin position="18"/>
        <end position="33"/>
    </location>
</feature>
<feature type="region of interest" description="Disordered" evidence="6">
    <location>
        <begin position="599"/>
        <end position="630"/>
    </location>
</feature>
<dbReference type="GO" id="GO:0003682">
    <property type="term" value="F:chromatin binding"/>
    <property type="evidence" value="ECO:0007669"/>
    <property type="project" value="TreeGrafter"/>
</dbReference>
<keyword evidence="5" id="KW-0804">Transcription</keyword>
<feature type="domain" description="SET" evidence="7">
    <location>
        <begin position="474"/>
        <end position="591"/>
    </location>
</feature>
<reference evidence="10" key="2">
    <citation type="submission" date="2009-11" db="EMBL/GenBank/DDBJ databases">
        <title>The Genome Sequence of Allomyces macrogynus strain ATCC 38327.</title>
        <authorList>
            <consortium name="The Broad Institute Genome Sequencing Platform"/>
            <person name="Russ C."/>
            <person name="Cuomo C."/>
            <person name="Shea T."/>
            <person name="Young S.K."/>
            <person name="Zeng Q."/>
            <person name="Koehrsen M."/>
            <person name="Haas B."/>
            <person name="Borodovsky M."/>
            <person name="Guigo R."/>
            <person name="Alvarado L."/>
            <person name="Berlin A."/>
            <person name="Borenstein D."/>
            <person name="Chen Z."/>
            <person name="Engels R."/>
            <person name="Freedman E."/>
            <person name="Gellesch M."/>
            <person name="Goldberg J."/>
            <person name="Griggs A."/>
            <person name="Gujja S."/>
            <person name="Heiman D."/>
            <person name="Hepburn T."/>
            <person name="Howarth C."/>
            <person name="Jen D."/>
            <person name="Larson L."/>
            <person name="Lewis B."/>
            <person name="Mehta T."/>
            <person name="Park D."/>
            <person name="Pearson M."/>
            <person name="Roberts A."/>
            <person name="Saif S."/>
            <person name="Shenoy N."/>
            <person name="Sisk P."/>
            <person name="Stolte C."/>
            <person name="Sykes S."/>
            <person name="Walk T."/>
            <person name="White J."/>
            <person name="Yandava C."/>
            <person name="Burger G."/>
            <person name="Gray M.W."/>
            <person name="Holland P.W.H."/>
            <person name="King N."/>
            <person name="Lang F.B.F."/>
            <person name="Roger A.J."/>
            <person name="Ruiz-Trillo I."/>
            <person name="Lander E."/>
            <person name="Nusbaum C."/>
        </authorList>
    </citation>
    <scope>NUCLEOTIDE SEQUENCE [LARGE SCALE GENOMIC DNA]</scope>
    <source>
        <strain evidence="10">ATCC 38327</strain>
    </source>
</reference>
<organism evidence="9 10">
    <name type="scientific">Allomyces macrogynus (strain ATCC 38327)</name>
    <name type="common">Allomyces javanicus var. macrogynus</name>
    <dbReference type="NCBI Taxonomy" id="578462"/>
    <lineage>
        <taxon>Eukaryota</taxon>
        <taxon>Fungi</taxon>
        <taxon>Fungi incertae sedis</taxon>
        <taxon>Blastocladiomycota</taxon>
        <taxon>Blastocladiomycetes</taxon>
        <taxon>Blastocladiales</taxon>
        <taxon>Blastocladiaceae</taxon>
        <taxon>Allomyces</taxon>
    </lineage>
</organism>
<dbReference type="VEuPathDB" id="FungiDB:AMAG_02871"/>
<protein>
    <recommendedName>
        <fullName evidence="11">SET domain-containing protein</fullName>
    </recommendedName>
</protein>
<feature type="domain" description="CXC" evidence="8">
    <location>
        <begin position="365"/>
        <end position="475"/>
    </location>
</feature>
<feature type="region of interest" description="Disordered" evidence="6">
    <location>
        <begin position="186"/>
        <end position="228"/>
    </location>
</feature>
<evidence type="ECO:0000256" key="6">
    <source>
        <dbReference type="SAM" id="MobiDB-lite"/>
    </source>
</evidence>
<keyword evidence="10" id="KW-1185">Reference proteome</keyword>
<dbReference type="InterPro" id="IPR001214">
    <property type="entry name" value="SET_dom"/>
</dbReference>
<evidence type="ECO:0008006" key="11">
    <source>
        <dbReference type="Google" id="ProtNLM"/>
    </source>
</evidence>
<evidence type="ECO:0000256" key="4">
    <source>
        <dbReference type="ARBA" id="ARBA00023015"/>
    </source>
</evidence>
<dbReference type="eggNOG" id="KOG1079">
    <property type="taxonomic scope" value="Eukaryota"/>
</dbReference>
<proteinExistence type="predicted"/>
<dbReference type="GO" id="GO:0046976">
    <property type="term" value="F:histone H3K27 methyltransferase activity"/>
    <property type="evidence" value="ECO:0007669"/>
    <property type="project" value="TreeGrafter"/>
</dbReference>
<dbReference type="Pfam" id="PF00856">
    <property type="entry name" value="SET"/>
    <property type="match status" value="1"/>
</dbReference>
<feature type="region of interest" description="Disordered" evidence="6">
    <location>
        <begin position="297"/>
        <end position="356"/>
    </location>
</feature>
<reference evidence="9 10" key="1">
    <citation type="submission" date="2009-11" db="EMBL/GenBank/DDBJ databases">
        <title>Annotation of Allomyces macrogynus ATCC 38327.</title>
        <authorList>
            <consortium name="The Broad Institute Genome Sequencing Platform"/>
            <person name="Russ C."/>
            <person name="Cuomo C."/>
            <person name="Burger G."/>
            <person name="Gray M.W."/>
            <person name="Holland P.W.H."/>
            <person name="King N."/>
            <person name="Lang F.B.F."/>
            <person name="Roger A.J."/>
            <person name="Ruiz-Trillo I."/>
            <person name="Young S.K."/>
            <person name="Zeng Q."/>
            <person name="Gargeya S."/>
            <person name="Fitzgerald M."/>
            <person name="Haas B."/>
            <person name="Abouelleil A."/>
            <person name="Alvarado L."/>
            <person name="Arachchi H.M."/>
            <person name="Berlin A."/>
            <person name="Chapman S.B."/>
            <person name="Gearin G."/>
            <person name="Goldberg J."/>
            <person name="Griggs A."/>
            <person name="Gujja S."/>
            <person name="Hansen M."/>
            <person name="Heiman D."/>
            <person name="Howarth C."/>
            <person name="Larimer J."/>
            <person name="Lui A."/>
            <person name="MacDonald P.J.P."/>
            <person name="McCowen C."/>
            <person name="Montmayeur A."/>
            <person name="Murphy C."/>
            <person name="Neiman D."/>
            <person name="Pearson M."/>
            <person name="Priest M."/>
            <person name="Roberts A."/>
            <person name="Saif S."/>
            <person name="Shea T."/>
            <person name="Sisk P."/>
            <person name="Stolte C."/>
            <person name="Sykes S."/>
            <person name="Wortman J."/>
            <person name="Nusbaum C."/>
            <person name="Birren B."/>
        </authorList>
    </citation>
    <scope>NUCLEOTIDE SEQUENCE [LARGE SCALE GENOMIC DNA]</scope>
    <source>
        <strain evidence="9 10">ATCC 38327</strain>
    </source>
</reference>
<name>A0A0L0S3Z5_ALLM3</name>
<feature type="compositionally biased region" description="Basic and acidic residues" evidence="6">
    <location>
        <begin position="7"/>
        <end position="17"/>
    </location>
</feature>
<evidence type="ECO:0000256" key="3">
    <source>
        <dbReference type="ARBA" id="ARBA00022691"/>
    </source>
</evidence>
<gene>
    <name evidence="9" type="ORF">AMAG_02871</name>
</gene>
<evidence type="ECO:0000259" key="8">
    <source>
        <dbReference type="PROSITE" id="PS51633"/>
    </source>
</evidence>
<dbReference type="SUPFAM" id="SSF82199">
    <property type="entry name" value="SET domain"/>
    <property type="match status" value="1"/>
</dbReference>
<evidence type="ECO:0000259" key="7">
    <source>
        <dbReference type="PROSITE" id="PS50280"/>
    </source>
</evidence>
<dbReference type="InterPro" id="IPR046341">
    <property type="entry name" value="SET_dom_sf"/>
</dbReference>
<dbReference type="EMBL" id="GG745331">
    <property type="protein sequence ID" value="KNE57121.1"/>
    <property type="molecule type" value="Genomic_DNA"/>
</dbReference>
<dbReference type="GO" id="GO:0031507">
    <property type="term" value="P:heterochromatin formation"/>
    <property type="evidence" value="ECO:0007669"/>
    <property type="project" value="TreeGrafter"/>
</dbReference>
<keyword evidence="2" id="KW-0808">Transferase</keyword>
<evidence type="ECO:0000313" key="9">
    <source>
        <dbReference type="EMBL" id="KNE57121.1"/>
    </source>
</evidence>
<dbReference type="InterPro" id="IPR045318">
    <property type="entry name" value="EZH1/2-like"/>
</dbReference>
<accession>A0A0L0S3Z5</accession>
<dbReference type="Gene3D" id="2.170.270.10">
    <property type="entry name" value="SET domain"/>
    <property type="match status" value="1"/>
</dbReference>
<keyword evidence="3" id="KW-0949">S-adenosyl-L-methionine</keyword>
<keyword evidence="1" id="KW-0489">Methyltransferase</keyword>
<dbReference type="AlphaFoldDB" id="A0A0L0S3Z5"/>
<evidence type="ECO:0000256" key="2">
    <source>
        <dbReference type="ARBA" id="ARBA00022679"/>
    </source>
</evidence>
<feature type="compositionally biased region" description="Low complexity" evidence="6">
    <location>
        <begin position="322"/>
        <end position="339"/>
    </location>
</feature>
<dbReference type="SMART" id="SM00317">
    <property type="entry name" value="SET"/>
    <property type="match status" value="1"/>
</dbReference>
<dbReference type="STRING" id="578462.A0A0L0S3Z5"/>
<evidence type="ECO:0000256" key="1">
    <source>
        <dbReference type="ARBA" id="ARBA00022603"/>
    </source>
</evidence>
<dbReference type="PANTHER" id="PTHR45747:SF4">
    <property type="entry name" value="HISTONE-LYSINE N-METHYLTRANSFERASE E(Z)"/>
    <property type="match status" value="1"/>
</dbReference>
<evidence type="ECO:0000313" key="10">
    <source>
        <dbReference type="Proteomes" id="UP000054350"/>
    </source>
</evidence>
<dbReference type="Proteomes" id="UP000054350">
    <property type="component" value="Unassembled WGS sequence"/>
</dbReference>
<dbReference type="GO" id="GO:0032259">
    <property type="term" value="P:methylation"/>
    <property type="evidence" value="ECO:0007669"/>
    <property type="project" value="UniProtKB-KW"/>
</dbReference>
<feature type="region of interest" description="Disordered" evidence="6">
    <location>
        <begin position="1"/>
        <end position="33"/>
    </location>
</feature>
<dbReference type="OrthoDB" id="308383at2759"/>
<dbReference type="PROSITE" id="PS50280">
    <property type="entry name" value="SET"/>
    <property type="match status" value="1"/>
</dbReference>
<dbReference type="GO" id="GO:0035098">
    <property type="term" value="C:ESC/E(Z) complex"/>
    <property type="evidence" value="ECO:0007669"/>
    <property type="project" value="TreeGrafter"/>
</dbReference>